<dbReference type="GO" id="GO:0006281">
    <property type="term" value="P:DNA repair"/>
    <property type="evidence" value="ECO:0007669"/>
    <property type="project" value="TreeGrafter"/>
</dbReference>
<accession>A0A1G1KV72</accession>
<dbReference type="GO" id="GO:0008967">
    <property type="term" value="F:phosphoglycolate phosphatase activity"/>
    <property type="evidence" value="ECO:0007669"/>
    <property type="project" value="UniProtKB-EC"/>
</dbReference>
<dbReference type="InterPro" id="IPR023214">
    <property type="entry name" value="HAD_sf"/>
</dbReference>
<proteinExistence type="inferred from homology"/>
<organism evidence="5 6">
    <name type="scientific">Candidatus Danuiimicrobium aquiferis</name>
    <dbReference type="NCBI Taxonomy" id="1801832"/>
    <lineage>
        <taxon>Bacteria</taxon>
        <taxon>Pseudomonadati</taxon>
        <taxon>Candidatus Omnitrophota</taxon>
        <taxon>Candidatus Danuiimicrobium</taxon>
    </lineage>
</organism>
<evidence type="ECO:0000313" key="5">
    <source>
        <dbReference type="EMBL" id="OGW96843.1"/>
    </source>
</evidence>
<reference evidence="5 6" key="1">
    <citation type="journal article" date="2016" name="Nat. Commun.">
        <title>Thousands of microbial genomes shed light on interconnected biogeochemical processes in an aquifer system.</title>
        <authorList>
            <person name="Anantharaman K."/>
            <person name="Brown C.T."/>
            <person name="Hug L.A."/>
            <person name="Sharon I."/>
            <person name="Castelle C.J."/>
            <person name="Probst A.J."/>
            <person name="Thomas B.C."/>
            <person name="Singh A."/>
            <person name="Wilkins M.J."/>
            <person name="Karaoz U."/>
            <person name="Brodie E.L."/>
            <person name="Williams K.H."/>
            <person name="Hubbard S.S."/>
            <person name="Banfield J.F."/>
        </authorList>
    </citation>
    <scope>NUCLEOTIDE SEQUENCE [LARGE SCALE GENOMIC DNA]</scope>
</reference>
<comment type="similarity">
    <text evidence="3">Belongs to the HAD-like hydrolase superfamily. CbbY/CbbZ/Gph/YieH family.</text>
</comment>
<dbReference type="NCBIfam" id="TIGR01549">
    <property type="entry name" value="HAD-SF-IA-v1"/>
    <property type="match status" value="1"/>
</dbReference>
<sequence>MEVGTNLLNKVLKSMPYNAIIFDIDNVLVDTRASYTDCIRKTVDEYLKTVLRFSPSRKPLFTRLDVEQFKSLGGFNDDWDTCYGLLLYALSLKPARHAVRELIKEKNISEFVNSVRDRPLGVKGIETMLTKTVRAIHELPLLPQISKIFQHYYLNEYVWNEKLLIPKIYFRKMKQKGLKIGIVTGRNREEANFALRRFQIDSFIDAMTTTDETPPGRKKPDPFGLLRVAKIFGKNLRYLYVGDLPDDILAAEAAKKQINIKSCGFLIASTSLKEMETNLKSAGADYVCQSVQELIKFVL</sequence>
<dbReference type="EMBL" id="MHFR01000048">
    <property type="protein sequence ID" value="OGW96843.1"/>
    <property type="molecule type" value="Genomic_DNA"/>
</dbReference>
<dbReference type="PANTHER" id="PTHR43434">
    <property type="entry name" value="PHOSPHOGLYCOLATE PHOSPHATASE"/>
    <property type="match status" value="1"/>
</dbReference>
<name>A0A1G1KV72_9BACT</name>
<dbReference type="PANTHER" id="PTHR43434:SF1">
    <property type="entry name" value="PHOSPHOGLYCOLATE PHOSPHATASE"/>
    <property type="match status" value="1"/>
</dbReference>
<dbReference type="EC" id="3.1.3.18" evidence="4"/>
<dbReference type="SFLD" id="SFLDS00003">
    <property type="entry name" value="Haloacid_Dehalogenase"/>
    <property type="match status" value="1"/>
</dbReference>
<dbReference type="InterPro" id="IPR050155">
    <property type="entry name" value="HAD-like_hydrolase_sf"/>
</dbReference>
<dbReference type="SFLD" id="SFLDG01129">
    <property type="entry name" value="C1.5:_HAD__Beta-PGM__Phosphata"/>
    <property type="match status" value="1"/>
</dbReference>
<dbReference type="InterPro" id="IPR006439">
    <property type="entry name" value="HAD-SF_hydro_IA"/>
</dbReference>
<comment type="pathway">
    <text evidence="2">Organic acid metabolism; glycolate biosynthesis; glycolate from 2-phosphoglycolate: step 1/1.</text>
</comment>
<dbReference type="Gene3D" id="3.40.50.1000">
    <property type="entry name" value="HAD superfamily/HAD-like"/>
    <property type="match status" value="1"/>
</dbReference>
<evidence type="ECO:0000313" key="6">
    <source>
        <dbReference type="Proteomes" id="UP000178187"/>
    </source>
</evidence>
<evidence type="ECO:0000256" key="2">
    <source>
        <dbReference type="ARBA" id="ARBA00004818"/>
    </source>
</evidence>
<comment type="catalytic activity">
    <reaction evidence="1">
        <text>2-phosphoglycolate + H2O = glycolate + phosphate</text>
        <dbReference type="Rhea" id="RHEA:14369"/>
        <dbReference type="ChEBI" id="CHEBI:15377"/>
        <dbReference type="ChEBI" id="CHEBI:29805"/>
        <dbReference type="ChEBI" id="CHEBI:43474"/>
        <dbReference type="ChEBI" id="CHEBI:58033"/>
        <dbReference type="EC" id="3.1.3.18"/>
    </reaction>
</comment>
<comment type="caution">
    <text evidence="5">The sequence shown here is derived from an EMBL/GenBank/DDBJ whole genome shotgun (WGS) entry which is preliminary data.</text>
</comment>
<protein>
    <recommendedName>
        <fullName evidence="4">phosphoglycolate phosphatase</fullName>
        <ecNumber evidence="4">3.1.3.18</ecNumber>
    </recommendedName>
</protein>
<evidence type="ECO:0000256" key="3">
    <source>
        <dbReference type="ARBA" id="ARBA00006171"/>
    </source>
</evidence>
<evidence type="ECO:0000256" key="4">
    <source>
        <dbReference type="ARBA" id="ARBA00013078"/>
    </source>
</evidence>
<dbReference type="InterPro" id="IPR036412">
    <property type="entry name" value="HAD-like_sf"/>
</dbReference>
<dbReference type="Proteomes" id="UP000178187">
    <property type="component" value="Unassembled WGS sequence"/>
</dbReference>
<evidence type="ECO:0000256" key="1">
    <source>
        <dbReference type="ARBA" id="ARBA00000830"/>
    </source>
</evidence>
<dbReference type="AlphaFoldDB" id="A0A1G1KV72"/>
<gene>
    <name evidence="5" type="ORF">A3G33_01780</name>
</gene>
<dbReference type="SUPFAM" id="SSF56784">
    <property type="entry name" value="HAD-like"/>
    <property type="match status" value="1"/>
</dbReference>
<dbReference type="Pfam" id="PF00702">
    <property type="entry name" value="Hydrolase"/>
    <property type="match status" value="1"/>
</dbReference>